<evidence type="ECO:0008006" key="3">
    <source>
        <dbReference type="Google" id="ProtNLM"/>
    </source>
</evidence>
<evidence type="ECO:0000313" key="2">
    <source>
        <dbReference type="Proteomes" id="UP001225498"/>
    </source>
</evidence>
<protein>
    <recommendedName>
        <fullName evidence="3">Phage tail protein</fullName>
    </recommendedName>
</protein>
<accession>A0AAI9CHM1</accession>
<dbReference type="RefSeq" id="WP_005409387.1">
    <property type="nucleotide sequence ID" value="NZ_CAXYHH010000020.1"/>
</dbReference>
<comment type="caution">
    <text evidence="1">The sequence shown here is derived from an EMBL/GenBank/DDBJ whole genome shotgun (WGS) entry which is preliminary data.</text>
</comment>
<dbReference type="Proteomes" id="UP001225498">
    <property type="component" value="Unassembled WGS sequence"/>
</dbReference>
<reference evidence="1" key="1">
    <citation type="submission" date="2023-08" db="EMBL/GenBank/DDBJ databases">
        <authorList>
            <consortium name="Clinical and Environmental Microbiology Branch: Whole genome sequencing antimicrobial resistance pathogens in the healthcare setting"/>
        </authorList>
    </citation>
    <scope>NUCLEOTIDE SEQUENCE</scope>
    <source>
        <strain evidence="1">2023CJ-00293</strain>
    </source>
</reference>
<dbReference type="Gene3D" id="4.10.410.40">
    <property type="match status" value="1"/>
</dbReference>
<dbReference type="AlphaFoldDB" id="A0AAI9CHM1"/>
<name>A0AAI9CHM1_STEMA</name>
<dbReference type="EMBL" id="ABLTIR010000006">
    <property type="protein sequence ID" value="EKZ1925524.1"/>
    <property type="molecule type" value="Genomic_DNA"/>
</dbReference>
<gene>
    <name evidence="1" type="ORF">REH87_000492</name>
</gene>
<evidence type="ECO:0000313" key="1">
    <source>
        <dbReference type="EMBL" id="EKZ1925524.1"/>
    </source>
</evidence>
<organism evidence="1 2">
    <name type="scientific">Stenotrophomonas maltophilia</name>
    <name type="common">Pseudomonas maltophilia</name>
    <name type="synonym">Xanthomonas maltophilia</name>
    <dbReference type="NCBI Taxonomy" id="40324"/>
    <lineage>
        <taxon>Bacteria</taxon>
        <taxon>Pseudomonadati</taxon>
        <taxon>Pseudomonadota</taxon>
        <taxon>Gammaproteobacteria</taxon>
        <taxon>Lysobacterales</taxon>
        <taxon>Lysobacteraceae</taxon>
        <taxon>Stenotrophomonas</taxon>
        <taxon>Stenotrophomonas maltophilia group</taxon>
    </lineage>
</organism>
<proteinExistence type="predicted"/>
<sequence length="156" mass="16227">MAAEAKTNAGSKLFICVTPKNADLTETEFAALTFVQVKKVGSIGERGINTNIVQYDTLDTLVALKGKGITNAGDPQVKVAEDLTDPGQVALRAAGAPNVPDAYAFKVERADGSIEYLRGLVTGPNVPGGRNEDFILNTFTLALNQAPITVAAPGGP</sequence>